<keyword evidence="6" id="KW-0808">Transferase</keyword>
<dbReference type="AlphaFoldDB" id="A0A6G4UFA8"/>
<reference evidence="6 7" key="1">
    <citation type="submission" date="2020-02" db="EMBL/GenBank/DDBJ databases">
        <title>Whole-genome analyses of novel actinobacteria.</title>
        <authorList>
            <person name="Sahin N."/>
        </authorList>
    </citation>
    <scope>NUCLEOTIDE SEQUENCE [LARGE SCALE GENOMIC DNA]</scope>
    <source>
        <strain evidence="6 7">A7024</strain>
    </source>
</reference>
<feature type="region of interest" description="Disordered" evidence="5">
    <location>
        <begin position="192"/>
        <end position="237"/>
    </location>
</feature>
<dbReference type="Gene3D" id="1.10.357.140">
    <property type="entry name" value="UbiA prenyltransferase"/>
    <property type="match status" value="1"/>
</dbReference>
<sequence length="237" mass="23310">MPAEPVSIPDPAPAPAPASERASVSEPEPDPASTQGHVPRGSALRAWAELLRISAVFTVPGDALAGAAAAGRRPNRGTLLAAGASLCLYEAGMALNDYADRDVDAIERPHRPLPSGRISPGAALVAAAGLTAVGLSLAAAAGRKPLAVATALAGTVWAYDLHLKQTPAGPAAMAMARGLDLLLGSTATIGRAAGPIPRRERAAPGGPTGTEINAASPPAPRGPGGIPPVAGRGGSGA</sequence>
<evidence type="ECO:0000256" key="1">
    <source>
        <dbReference type="ARBA" id="ARBA00004141"/>
    </source>
</evidence>
<keyword evidence="2" id="KW-0812">Transmembrane</keyword>
<gene>
    <name evidence="6" type="primary">ubiA</name>
    <name evidence="6" type="ORF">G5C51_42295</name>
</gene>
<evidence type="ECO:0000313" key="6">
    <source>
        <dbReference type="EMBL" id="NGN70494.1"/>
    </source>
</evidence>
<dbReference type="Pfam" id="PF01040">
    <property type="entry name" value="UbiA"/>
    <property type="match status" value="1"/>
</dbReference>
<keyword evidence="3" id="KW-1133">Transmembrane helix</keyword>
<dbReference type="PANTHER" id="PTHR42723:SF1">
    <property type="entry name" value="CHLOROPHYLL SYNTHASE, CHLOROPLASTIC"/>
    <property type="match status" value="1"/>
</dbReference>
<organism evidence="6 7">
    <name type="scientific">Streptomyces coryli</name>
    <dbReference type="NCBI Taxonomy" id="1128680"/>
    <lineage>
        <taxon>Bacteria</taxon>
        <taxon>Bacillati</taxon>
        <taxon>Actinomycetota</taxon>
        <taxon>Actinomycetes</taxon>
        <taxon>Kitasatosporales</taxon>
        <taxon>Streptomycetaceae</taxon>
        <taxon>Streptomyces</taxon>
    </lineage>
</organism>
<proteinExistence type="predicted"/>
<evidence type="ECO:0000313" key="7">
    <source>
        <dbReference type="Proteomes" id="UP000481583"/>
    </source>
</evidence>
<feature type="compositionally biased region" description="Low complexity" evidence="5">
    <location>
        <begin position="17"/>
        <end position="26"/>
    </location>
</feature>
<name>A0A6G4UFA8_9ACTN</name>
<dbReference type="PANTHER" id="PTHR42723">
    <property type="entry name" value="CHLOROPHYLL SYNTHASE"/>
    <property type="match status" value="1"/>
</dbReference>
<evidence type="ECO:0000256" key="4">
    <source>
        <dbReference type="ARBA" id="ARBA00023136"/>
    </source>
</evidence>
<dbReference type="InterPro" id="IPR044878">
    <property type="entry name" value="UbiA_sf"/>
</dbReference>
<dbReference type="EMBL" id="JAAKZV010000581">
    <property type="protein sequence ID" value="NGN70494.1"/>
    <property type="molecule type" value="Genomic_DNA"/>
</dbReference>
<keyword evidence="7" id="KW-1185">Reference proteome</keyword>
<protein>
    <submittedName>
        <fullName evidence="6">UbiA family prenyltransferase</fullName>
    </submittedName>
</protein>
<keyword evidence="4" id="KW-0472">Membrane</keyword>
<comment type="caution">
    <text evidence="6">The sequence shown here is derived from an EMBL/GenBank/DDBJ whole genome shotgun (WGS) entry which is preliminary data.</text>
</comment>
<evidence type="ECO:0000256" key="2">
    <source>
        <dbReference type="ARBA" id="ARBA00022692"/>
    </source>
</evidence>
<dbReference type="InterPro" id="IPR050475">
    <property type="entry name" value="Prenyltransferase_related"/>
</dbReference>
<comment type="subcellular location">
    <subcellularLocation>
        <location evidence="1">Membrane</location>
        <topology evidence="1">Multi-pass membrane protein</topology>
    </subcellularLocation>
</comment>
<feature type="non-terminal residue" evidence="6">
    <location>
        <position position="237"/>
    </location>
</feature>
<dbReference type="Proteomes" id="UP000481583">
    <property type="component" value="Unassembled WGS sequence"/>
</dbReference>
<evidence type="ECO:0000256" key="5">
    <source>
        <dbReference type="SAM" id="MobiDB-lite"/>
    </source>
</evidence>
<evidence type="ECO:0000256" key="3">
    <source>
        <dbReference type="ARBA" id="ARBA00022989"/>
    </source>
</evidence>
<dbReference type="InterPro" id="IPR000537">
    <property type="entry name" value="UbiA_prenyltransferase"/>
</dbReference>
<accession>A0A6G4UFA8</accession>
<dbReference type="GO" id="GO:0016765">
    <property type="term" value="F:transferase activity, transferring alkyl or aryl (other than methyl) groups"/>
    <property type="evidence" value="ECO:0007669"/>
    <property type="project" value="InterPro"/>
</dbReference>
<feature type="region of interest" description="Disordered" evidence="5">
    <location>
        <begin position="1"/>
        <end position="39"/>
    </location>
</feature>
<dbReference type="GO" id="GO:0016020">
    <property type="term" value="C:membrane"/>
    <property type="evidence" value="ECO:0007669"/>
    <property type="project" value="UniProtKB-SubCell"/>
</dbReference>